<dbReference type="GO" id="GO:0008483">
    <property type="term" value="F:transaminase activity"/>
    <property type="evidence" value="ECO:0007669"/>
    <property type="project" value="TreeGrafter"/>
</dbReference>
<gene>
    <name evidence="2" type="ORF">A3A21_01425</name>
</gene>
<evidence type="ECO:0000313" key="2">
    <source>
        <dbReference type="EMBL" id="OGG40913.1"/>
    </source>
</evidence>
<dbReference type="PANTHER" id="PTHR30244:SF34">
    <property type="entry name" value="DTDP-4-AMINO-4,6-DIDEOXYGALACTOSE TRANSAMINASE"/>
    <property type="match status" value="1"/>
</dbReference>
<comment type="caution">
    <text evidence="2">The sequence shown here is derived from an EMBL/GenBank/DDBJ whole genome shotgun (WGS) entry which is preliminary data.</text>
</comment>
<dbReference type="InterPro" id="IPR015422">
    <property type="entry name" value="PyrdxlP-dep_Trfase_small"/>
</dbReference>
<dbReference type="Pfam" id="PF01041">
    <property type="entry name" value="DegT_DnrJ_EryC1"/>
    <property type="match status" value="1"/>
</dbReference>
<dbReference type="AlphaFoldDB" id="A0A1F6BVR4"/>
<accession>A0A1F6BVR4</accession>
<evidence type="ECO:0008006" key="4">
    <source>
        <dbReference type="Google" id="ProtNLM"/>
    </source>
</evidence>
<name>A0A1F6BVR4_9BACT</name>
<dbReference type="SUPFAM" id="SSF53383">
    <property type="entry name" value="PLP-dependent transferases"/>
    <property type="match status" value="1"/>
</dbReference>
<dbReference type="Proteomes" id="UP000176996">
    <property type="component" value="Unassembled WGS sequence"/>
</dbReference>
<reference evidence="2 3" key="1">
    <citation type="journal article" date="2016" name="Nat. Commun.">
        <title>Thousands of microbial genomes shed light on interconnected biogeochemical processes in an aquifer system.</title>
        <authorList>
            <person name="Anantharaman K."/>
            <person name="Brown C.T."/>
            <person name="Hug L.A."/>
            <person name="Sharon I."/>
            <person name="Castelle C.J."/>
            <person name="Probst A.J."/>
            <person name="Thomas B.C."/>
            <person name="Singh A."/>
            <person name="Wilkins M.J."/>
            <person name="Karaoz U."/>
            <person name="Brodie E.L."/>
            <person name="Williams K.H."/>
            <person name="Hubbard S.S."/>
            <person name="Banfield J.F."/>
        </authorList>
    </citation>
    <scope>NUCLEOTIDE SEQUENCE [LARGE SCALE GENOMIC DNA]</scope>
</reference>
<proteinExistence type="inferred from homology"/>
<dbReference type="GO" id="GO:0030170">
    <property type="term" value="F:pyridoxal phosphate binding"/>
    <property type="evidence" value="ECO:0007669"/>
    <property type="project" value="TreeGrafter"/>
</dbReference>
<organism evidence="2 3">
    <name type="scientific">Candidatus Jorgensenbacteria bacterium RIFCSPLOWO2_01_FULL_45_25b</name>
    <dbReference type="NCBI Taxonomy" id="1798471"/>
    <lineage>
        <taxon>Bacteria</taxon>
        <taxon>Candidatus Joergenseniibacteriota</taxon>
    </lineage>
</organism>
<keyword evidence="1" id="KW-0663">Pyridoxal phosphate</keyword>
<sequence length="419" mass="47217">MNNREKLFNLVKRVVVEQKKTFLPSRISIGWPVFDHLEITSALNTLLDLRISQGLKTREFEEKFAEYIGTKYAVAVNSGTSANILAIATLIEAGDMKKGDEVILPATTFSSVASPILQLGLVPVYVDVDPTSWNINPAEIQKAISKKTRAIMVVHTFGNPADMPEIMRIAKKYRLKVIEDSCEAHGSRIGKRMCGSFGDIITFSFYVAHNITTGEGGMVLTNSQKYCDILTSLRQFGRLPIRLVQSKDFIYKDSIIGKYNKQYVFCRLGYNVCMTDIAASLGIEQLKKLDSFNQSRIKNVTSYNSALSKHAKYLRLPTVRQGAFHSFYGYPMVIEKNAPFRREELLQFLESKSIENRPFFAGCLPDQPAFRSAPKRIVGKLPISRWIRDNGFFIGCHPGLSKEQIESVISSFNSFLAKY</sequence>
<dbReference type="Gene3D" id="3.40.640.10">
    <property type="entry name" value="Type I PLP-dependent aspartate aminotransferase-like (Major domain)"/>
    <property type="match status" value="1"/>
</dbReference>
<comment type="similarity">
    <text evidence="1">Belongs to the DegT/DnrJ/EryC1 family.</text>
</comment>
<protein>
    <recommendedName>
        <fullName evidence="4">Aminotransferase DegT</fullName>
    </recommendedName>
</protein>
<evidence type="ECO:0000313" key="3">
    <source>
        <dbReference type="Proteomes" id="UP000176996"/>
    </source>
</evidence>
<dbReference type="STRING" id="1798471.A3A21_01425"/>
<dbReference type="InterPro" id="IPR015424">
    <property type="entry name" value="PyrdxlP-dep_Trfase"/>
</dbReference>
<dbReference type="EMBL" id="MFKK01000017">
    <property type="protein sequence ID" value="OGG40913.1"/>
    <property type="molecule type" value="Genomic_DNA"/>
</dbReference>
<evidence type="ECO:0000256" key="1">
    <source>
        <dbReference type="RuleBase" id="RU004508"/>
    </source>
</evidence>
<dbReference type="PANTHER" id="PTHR30244">
    <property type="entry name" value="TRANSAMINASE"/>
    <property type="match status" value="1"/>
</dbReference>
<dbReference type="InterPro" id="IPR000653">
    <property type="entry name" value="DegT/StrS_aminotransferase"/>
</dbReference>
<dbReference type="GO" id="GO:0000271">
    <property type="term" value="P:polysaccharide biosynthetic process"/>
    <property type="evidence" value="ECO:0007669"/>
    <property type="project" value="TreeGrafter"/>
</dbReference>
<dbReference type="CDD" id="cd00616">
    <property type="entry name" value="AHBA_syn"/>
    <property type="match status" value="1"/>
</dbReference>
<dbReference type="PIRSF" id="PIRSF000390">
    <property type="entry name" value="PLP_StrS"/>
    <property type="match status" value="1"/>
</dbReference>
<dbReference type="Gene3D" id="3.90.1150.10">
    <property type="entry name" value="Aspartate Aminotransferase, domain 1"/>
    <property type="match status" value="1"/>
</dbReference>
<dbReference type="InterPro" id="IPR015421">
    <property type="entry name" value="PyrdxlP-dep_Trfase_major"/>
</dbReference>